<evidence type="ECO:0000313" key="2">
    <source>
        <dbReference type="Proteomes" id="UP000276133"/>
    </source>
</evidence>
<dbReference type="EMBL" id="REGN01004252">
    <property type="protein sequence ID" value="RNA18375.1"/>
    <property type="molecule type" value="Genomic_DNA"/>
</dbReference>
<gene>
    <name evidence="1" type="ORF">BpHYR1_005354</name>
</gene>
<name>A0A3M7R559_BRAPC</name>
<organism evidence="1 2">
    <name type="scientific">Brachionus plicatilis</name>
    <name type="common">Marine rotifer</name>
    <name type="synonym">Brachionus muelleri</name>
    <dbReference type="NCBI Taxonomy" id="10195"/>
    <lineage>
        <taxon>Eukaryota</taxon>
        <taxon>Metazoa</taxon>
        <taxon>Spiralia</taxon>
        <taxon>Gnathifera</taxon>
        <taxon>Rotifera</taxon>
        <taxon>Eurotatoria</taxon>
        <taxon>Monogononta</taxon>
        <taxon>Pseudotrocha</taxon>
        <taxon>Ploima</taxon>
        <taxon>Brachionidae</taxon>
        <taxon>Brachionus</taxon>
    </lineage>
</organism>
<accession>A0A3M7R559</accession>
<dbReference type="AlphaFoldDB" id="A0A3M7R559"/>
<comment type="caution">
    <text evidence="1">The sequence shown here is derived from an EMBL/GenBank/DDBJ whole genome shotgun (WGS) entry which is preliminary data.</text>
</comment>
<sequence>MLLDILNKNNIPVDMESIKDLAKFCIHYESCCLKIKLNKNKSSTLRCDNFVNMVLKKLENLDNKLELSSAENYGLFESCSGIDMLIPDSRLILQMDNLLENRSHFFIREKNFFELNQNNELTDSVRSQILSYYRQTKKSLRKKSLRLAKSNLVSIKEVEKEVKAKNYIRKTQILKIKLLENVHSKNKCSILWHRNKEIKQSYHIYL</sequence>
<protein>
    <submittedName>
        <fullName evidence="1">Uncharacterized protein</fullName>
    </submittedName>
</protein>
<reference evidence="1 2" key="1">
    <citation type="journal article" date="2018" name="Sci. Rep.">
        <title>Genomic signatures of local adaptation to the degree of environmental predictability in rotifers.</title>
        <authorList>
            <person name="Franch-Gras L."/>
            <person name="Hahn C."/>
            <person name="Garcia-Roger E.M."/>
            <person name="Carmona M.J."/>
            <person name="Serra M."/>
            <person name="Gomez A."/>
        </authorList>
    </citation>
    <scope>NUCLEOTIDE SEQUENCE [LARGE SCALE GENOMIC DNA]</scope>
    <source>
        <strain evidence="1">HYR1</strain>
    </source>
</reference>
<keyword evidence="2" id="KW-1185">Reference proteome</keyword>
<proteinExistence type="predicted"/>
<dbReference type="Proteomes" id="UP000276133">
    <property type="component" value="Unassembled WGS sequence"/>
</dbReference>
<evidence type="ECO:0000313" key="1">
    <source>
        <dbReference type="EMBL" id="RNA18375.1"/>
    </source>
</evidence>